<evidence type="ECO:0000313" key="1">
    <source>
        <dbReference type="EMBL" id="KAB8252804.1"/>
    </source>
</evidence>
<reference evidence="1" key="1">
    <citation type="submission" date="2019-04" db="EMBL/GenBank/DDBJ databases">
        <title>Friends and foes A comparative genomics study of 23 Aspergillus species from section Flavi.</title>
        <authorList>
            <consortium name="DOE Joint Genome Institute"/>
            <person name="Kjaerbolling I."/>
            <person name="Vesth T."/>
            <person name="Frisvad J.C."/>
            <person name="Nybo J.L."/>
            <person name="Theobald S."/>
            <person name="Kildgaard S."/>
            <person name="Isbrandt T."/>
            <person name="Kuo A."/>
            <person name="Sato A."/>
            <person name="Lyhne E.K."/>
            <person name="Kogle M.E."/>
            <person name="Wiebenga A."/>
            <person name="Kun R.S."/>
            <person name="Lubbers R.J."/>
            <person name="Makela M.R."/>
            <person name="Barry K."/>
            <person name="Chovatia M."/>
            <person name="Clum A."/>
            <person name="Daum C."/>
            <person name="Haridas S."/>
            <person name="He G."/>
            <person name="LaButti K."/>
            <person name="Lipzen A."/>
            <person name="Mondo S."/>
            <person name="Riley R."/>
            <person name="Salamov A."/>
            <person name="Simmons B.A."/>
            <person name="Magnuson J.K."/>
            <person name="Henrissat B."/>
            <person name="Mortensen U.H."/>
            <person name="Larsen T.O."/>
            <person name="Devries R.P."/>
            <person name="Grigoriev I.V."/>
            <person name="Machida M."/>
            <person name="Baker S.E."/>
            <person name="Andersen M.R."/>
        </authorList>
    </citation>
    <scope>NUCLEOTIDE SEQUENCE [LARGE SCALE GENOMIC DNA]</scope>
    <source>
        <strain evidence="1">CBS 121.62</strain>
    </source>
</reference>
<protein>
    <submittedName>
        <fullName evidence="1">Uncharacterized protein</fullName>
    </submittedName>
</protein>
<dbReference type="Gene3D" id="3.40.50.720">
    <property type="entry name" value="NAD(P)-binding Rossmann-like Domain"/>
    <property type="match status" value="1"/>
</dbReference>
<gene>
    <name evidence="1" type="ORF">BDV35DRAFT_386850</name>
</gene>
<dbReference type="Proteomes" id="UP000325434">
    <property type="component" value="Unassembled WGS sequence"/>
</dbReference>
<dbReference type="EMBL" id="ML734553">
    <property type="protein sequence ID" value="KAB8252804.1"/>
    <property type="molecule type" value="Genomic_DNA"/>
</dbReference>
<accession>A0A5N6HG65</accession>
<dbReference type="AlphaFoldDB" id="A0A5N6HG65"/>
<name>A0A5N6HG65_ASPFL</name>
<sequence>MEIPEAAGQRFLAAVDRYSNHQIAKIIKENFSDLASRLHEQVAVPNTGSRFMVDTSPMKILGISSKPLKDSVIDTVSSVLERGWPAQQRLCLTVLRKLSSPKAHALYYGTCWDYCLSLISEVQLVAKRDASPNDLKKRPWPIGENV</sequence>
<proteinExistence type="predicted"/>
<organism evidence="1">
    <name type="scientific">Aspergillus flavus</name>
    <dbReference type="NCBI Taxonomy" id="5059"/>
    <lineage>
        <taxon>Eukaryota</taxon>
        <taxon>Fungi</taxon>
        <taxon>Dikarya</taxon>
        <taxon>Ascomycota</taxon>
        <taxon>Pezizomycotina</taxon>
        <taxon>Eurotiomycetes</taxon>
        <taxon>Eurotiomycetidae</taxon>
        <taxon>Eurotiales</taxon>
        <taxon>Aspergillaceae</taxon>
        <taxon>Aspergillus</taxon>
        <taxon>Aspergillus subgen. Circumdati</taxon>
    </lineage>
</organism>